<dbReference type="Gene3D" id="3.90.1300.10">
    <property type="entry name" value="Amidase signature (AS) domain"/>
    <property type="match status" value="1"/>
</dbReference>
<organism evidence="3 4">
    <name type="scientific">Enterovibrio qingdaonensis</name>
    <dbReference type="NCBI Taxonomy" id="2899818"/>
    <lineage>
        <taxon>Bacteria</taxon>
        <taxon>Pseudomonadati</taxon>
        <taxon>Pseudomonadota</taxon>
        <taxon>Gammaproteobacteria</taxon>
        <taxon>Vibrionales</taxon>
        <taxon>Vibrionaceae</taxon>
        <taxon>Enterovibrio</taxon>
    </lineage>
</organism>
<name>A0ABT5QLE7_9GAMM</name>
<gene>
    <name evidence="3" type="ORF">LRP49_11450</name>
</gene>
<keyword evidence="1" id="KW-0732">Signal</keyword>
<reference evidence="3" key="1">
    <citation type="submission" date="2021-12" db="EMBL/GenBank/DDBJ databases">
        <title>Enterovibrio ZSDZ35 sp. nov. and Enterovibrio ZSDZ42 sp. nov., isolated from coastal seawater in Qingdao.</title>
        <authorList>
            <person name="Zhang P."/>
        </authorList>
    </citation>
    <scope>NUCLEOTIDE SEQUENCE</scope>
    <source>
        <strain evidence="3">ZSDZ35</strain>
    </source>
</reference>
<dbReference type="SUPFAM" id="SSF75304">
    <property type="entry name" value="Amidase signature (AS) enzymes"/>
    <property type="match status" value="1"/>
</dbReference>
<dbReference type="InterPro" id="IPR036928">
    <property type="entry name" value="AS_sf"/>
</dbReference>
<keyword evidence="4" id="KW-1185">Reference proteome</keyword>
<evidence type="ECO:0000313" key="4">
    <source>
        <dbReference type="Proteomes" id="UP001149821"/>
    </source>
</evidence>
<dbReference type="InterPro" id="IPR052739">
    <property type="entry name" value="FAAH2"/>
</dbReference>
<feature type="chain" id="PRO_5045486208" evidence="1">
    <location>
        <begin position="28"/>
        <end position="515"/>
    </location>
</feature>
<dbReference type="Pfam" id="PF01425">
    <property type="entry name" value="Amidase"/>
    <property type="match status" value="1"/>
</dbReference>
<evidence type="ECO:0000256" key="1">
    <source>
        <dbReference type="SAM" id="SignalP"/>
    </source>
</evidence>
<accession>A0ABT5QLE7</accession>
<dbReference type="PANTHER" id="PTHR43372">
    <property type="entry name" value="FATTY-ACID AMIDE HYDROLASE"/>
    <property type="match status" value="1"/>
</dbReference>
<dbReference type="Proteomes" id="UP001149821">
    <property type="component" value="Unassembled WGS sequence"/>
</dbReference>
<dbReference type="PANTHER" id="PTHR43372:SF4">
    <property type="entry name" value="FATTY-ACID AMIDE HYDROLASE 2"/>
    <property type="match status" value="1"/>
</dbReference>
<dbReference type="RefSeq" id="WP_274142330.1">
    <property type="nucleotide sequence ID" value="NZ_JAJUBB010000007.1"/>
</dbReference>
<proteinExistence type="predicted"/>
<dbReference type="EMBL" id="JAJUBB010000007">
    <property type="protein sequence ID" value="MDD1781806.1"/>
    <property type="molecule type" value="Genomic_DNA"/>
</dbReference>
<comment type="caution">
    <text evidence="3">The sequence shown here is derived from an EMBL/GenBank/DDBJ whole genome shotgun (WGS) entry which is preliminary data.</text>
</comment>
<protein>
    <submittedName>
        <fullName evidence="3">Amidase</fullName>
    </submittedName>
</protein>
<evidence type="ECO:0000313" key="3">
    <source>
        <dbReference type="EMBL" id="MDD1781806.1"/>
    </source>
</evidence>
<dbReference type="InterPro" id="IPR023631">
    <property type="entry name" value="Amidase_dom"/>
</dbReference>
<evidence type="ECO:0000259" key="2">
    <source>
        <dbReference type="Pfam" id="PF01425"/>
    </source>
</evidence>
<sequence length="515" mass="56128">MKRRDFFKALGASATTAAVMTSPFAKANSTPTVATNIIPTDAPLDGIAMAELVRAKKVSPKELVQESIYKIQKTNHQVNAVVATCFDEALARAETINIHSPFAGVPFLVKDCVDVKGVESTNGSLLNKGRKPETTSWFVRAAENAGLNNIGMSNIPEMMSLGCTQNPLYGATRNPWDLTKSVHSSTGGGAAAVAAGYVPLIHSTDGGGSSRMPASACGIFGFKPSRDQLITGLSNGSTKEDFTHQSFMSRSVRDTALAVSLTENHTKDGFDTPFSRTATGFVTQPLRRKLRIAVTLEDIFGAKPDIETQKAFYSTVKLLGELGHEVIEVKHPVSDSNAFLWNYMGVFGNKMASFADMFDGMGKPLESMPDMVSENVTYLAREMQSRVKKHPNLYPDAVAQCHQFALQHNNTFFADVDVWLTPVCSIIAPDLAYFDQKTHSGKTIWERSEKLMSYTPVENVAGNPGMSVPLYWTPTGIPVGSHFSAARGNDRLLFELAYQLEEAKPWAHKKAPIYV</sequence>
<feature type="signal peptide" evidence="1">
    <location>
        <begin position="1"/>
        <end position="27"/>
    </location>
</feature>
<feature type="domain" description="Amidase" evidence="2">
    <location>
        <begin position="62"/>
        <end position="493"/>
    </location>
</feature>